<proteinExistence type="predicted"/>
<dbReference type="PANTHER" id="PTHR34315:SF1">
    <property type="entry name" value="INTRADIOL RING-CLEAVAGE DIOXYGENASES DOMAIN-CONTAINING PROTEIN-RELATED"/>
    <property type="match status" value="1"/>
</dbReference>
<sequence>MVQFTQALTAVLLATGAVAHPSGNTNKEILRRQAHLDHPERRNVASCKRALVETGWVRDQHQRREARLHEFRVAGGFAKSHEIVRREVAEVEEEYGIAASCTLDPEATEGPYWVTGELIRQNILNDEKGPPVHLDINVVDTTTCKPVTDAYVEMWGTNATGVYTGVQARGNGDGSNTAVFTNALRGIQPTGANGTATFITLIPGHYVGRANHLHTIIHHGAKLLPNNTIQGGTISHVGQFYIEQNFLARVEAVTPYNTNKQAQTKNANDFLFNMGKQGGDDPVMKISLIGSKIEDGLYATIDVGVNPKAKQNPQPVNFWTEKGGIPVPGSPWTGYPDTCKNCGFKPPKERDVEGEVEEVE</sequence>
<protein>
    <submittedName>
        <fullName evidence="2">Aromatic compound dioxygenase</fullName>
    </submittedName>
</protein>
<dbReference type="GO" id="GO:0005506">
    <property type="term" value="F:iron ion binding"/>
    <property type="evidence" value="ECO:0007669"/>
    <property type="project" value="InterPro"/>
</dbReference>
<feature type="signal peptide" evidence="1">
    <location>
        <begin position="1"/>
        <end position="19"/>
    </location>
</feature>
<gene>
    <name evidence="2" type="ORF">K504DRAFT_382318</name>
</gene>
<dbReference type="SUPFAM" id="SSF49482">
    <property type="entry name" value="Aromatic compound dioxygenase"/>
    <property type="match status" value="1"/>
</dbReference>
<organism evidence="2 3">
    <name type="scientific">Pleomassaria siparia CBS 279.74</name>
    <dbReference type="NCBI Taxonomy" id="1314801"/>
    <lineage>
        <taxon>Eukaryota</taxon>
        <taxon>Fungi</taxon>
        <taxon>Dikarya</taxon>
        <taxon>Ascomycota</taxon>
        <taxon>Pezizomycotina</taxon>
        <taxon>Dothideomycetes</taxon>
        <taxon>Pleosporomycetidae</taxon>
        <taxon>Pleosporales</taxon>
        <taxon>Pleomassariaceae</taxon>
        <taxon>Pleomassaria</taxon>
    </lineage>
</organism>
<evidence type="ECO:0000256" key="1">
    <source>
        <dbReference type="SAM" id="SignalP"/>
    </source>
</evidence>
<dbReference type="PANTHER" id="PTHR34315">
    <property type="match status" value="1"/>
</dbReference>
<keyword evidence="3" id="KW-1185">Reference proteome</keyword>
<dbReference type="GO" id="GO:0016702">
    <property type="term" value="F:oxidoreductase activity, acting on single donors with incorporation of molecular oxygen, incorporation of two atoms of oxygen"/>
    <property type="evidence" value="ECO:0007669"/>
    <property type="project" value="InterPro"/>
</dbReference>
<dbReference type="Proteomes" id="UP000799428">
    <property type="component" value="Unassembled WGS sequence"/>
</dbReference>
<accession>A0A6G1K6D7</accession>
<reference evidence="2" key="1">
    <citation type="journal article" date="2020" name="Stud. Mycol.">
        <title>101 Dothideomycetes genomes: a test case for predicting lifestyles and emergence of pathogens.</title>
        <authorList>
            <person name="Haridas S."/>
            <person name="Albert R."/>
            <person name="Binder M."/>
            <person name="Bloem J."/>
            <person name="Labutti K."/>
            <person name="Salamov A."/>
            <person name="Andreopoulos B."/>
            <person name="Baker S."/>
            <person name="Barry K."/>
            <person name="Bills G."/>
            <person name="Bluhm B."/>
            <person name="Cannon C."/>
            <person name="Castanera R."/>
            <person name="Culley D."/>
            <person name="Daum C."/>
            <person name="Ezra D."/>
            <person name="Gonzalez J."/>
            <person name="Henrissat B."/>
            <person name="Kuo A."/>
            <person name="Liang C."/>
            <person name="Lipzen A."/>
            <person name="Lutzoni F."/>
            <person name="Magnuson J."/>
            <person name="Mondo S."/>
            <person name="Nolan M."/>
            <person name="Ohm R."/>
            <person name="Pangilinan J."/>
            <person name="Park H.-J."/>
            <person name="Ramirez L."/>
            <person name="Alfaro M."/>
            <person name="Sun H."/>
            <person name="Tritt A."/>
            <person name="Yoshinaga Y."/>
            <person name="Zwiers L.-H."/>
            <person name="Turgeon B."/>
            <person name="Goodwin S."/>
            <person name="Spatafora J."/>
            <person name="Crous P."/>
            <person name="Grigoriev I."/>
        </authorList>
    </citation>
    <scope>NUCLEOTIDE SEQUENCE</scope>
    <source>
        <strain evidence="2">CBS 279.74</strain>
    </source>
</reference>
<feature type="chain" id="PRO_5026096914" evidence="1">
    <location>
        <begin position="20"/>
        <end position="360"/>
    </location>
</feature>
<keyword evidence="2" id="KW-0560">Oxidoreductase</keyword>
<dbReference type="CDD" id="cd03457">
    <property type="entry name" value="intradiol_dioxygenase_like"/>
    <property type="match status" value="1"/>
</dbReference>
<dbReference type="Gene3D" id="2.60.130.10">
    <property type="entry name" value="Aromatic compound dioxygenase"/>
    <property type="match status" value="1"/>
</dbReference>
<keyword evidence="2" id="KW-0223">Dioxygenase</keyword>
<dbReference type="AlphaFoldDB" id="A0A6G1K6D7"/>
<dbReference type="OrthoDB" id="121380at2759"/>
<dbReference type="InterPro" id="IPR015889">
    <property type="entry name" value="Intradiol_dOase_core"/>
</dbReference>
<evidence type="ECO:0000313" key="2">
    <source>
        <dbReference type="EMBL" id="KAF2708011.1"/>
    </source>
</evidence>
<name>A0A6G1K6D7_9PLEO</name>
<evidence type="ECO:0000313" key="3">
    <source>
        <dbReference type="Proteomes" id="UP000799428"/>
    </source>
</evidence>
<dbReference type="EMBL" id="MU005772">
    <property type="protein sequence ID" value="KAF2708011.1"/>
    <property type="molecule type" value="Genomic_DNA"/>
</dbReference>
<keyword evidence="1" id="KW-0732">Signal</keyword>